<evidence type="ECO:0000313" key="15">
    <source>
        <dbReference type="Proteomes" id="UP000622166"/>
    </source>
</evidence>
<dbReference type="RefSeq" id="WP_229859917.1">
    <property type="nucleotide sequence ID" value="NZ_BMVW01000026.1"/>
</dbReference>
<feature type="compositionally biased region" description="Acidic residues" evidence="10">
    <location>
        <begin position="2514"/>
        <end position="2523"/>
    </location>
</feature>
<dbReference type="InterPro" id="IPR011032">
    <property type="entry name" value="GroES-like_sf"/>
</dbReference>
<dbReference type="GO" id="GO:0004312">
    <property type="term" value="F:fatty acid synthase activity"/>
    <property type="evidence" value="ECO:0007669"/>
    <property type="project" value="TreeGrafter"/>
</dbReference>
<dbReference type="InterPro" id="IPR013154">
    <property type="entry name" value="ADH-like_N"/>
</dbReference>
<dbReference type="Gene3D" id="1.10.1200.10">
    <property type="entry name" value="ACP-like"/>
    <property type="match status" value="1"/>
</dbReference>
<evidence type="ECO:0000256" key="3">
    <source>
        <dbReference type="ARBA" id="ARBA00022553"/>
    </source>
</evidence>
<dbReference type="InterPro" id="IPR009081">
    <property type="entry name" value="PP-bd_ACP"/>
</dbReference>
<dbReference type="SUPFAM" id="SSF50129">
    <property type="entry name" value="GroES-like"/>
    <property type="match status" value="1"/>
</dbReference>
<dbReference type="SUPFAM" id="SSF55048">
    <property type="entry name" value="Probable ACP-binding domain of malonyl-CoA ACP transacylase"/>
    <property type="match status" value="1"/>
</dbReference>
<dbReference type="Gene3D" id="3.40.47.10">
    <property type="match status" value="1"/>
</dbReference>
<keyword evidence="5" id="KW-0521">NADP</keyword>
<dbReference type="InterPro" id="IPR013968">
    <property type="entry name" value="PKS_KR"/>
</dbReference>
<dbReference type="FunFam" id="3.40.50.720:FF:000209">
    <property type="entry name" value="Polyketide synthase Pks12"/>
    <property type="match status" value="1"/>
</dbReference>
<dbReference type="SUPFAM" id="SSF53335">
    <property type="entry name" value="S-adenosyl-L-methionine-dependent methyltransferases"/>
    <property type="match status" value="1"/>
</dbReference>
<dbReference type="InterPro" id="IPR049552">
    <property type="entry name" value="PKS_DH_N"/>
</dbReference>
<dbReference type="Gene3D" id="3.10.129.110">
    <property type="entry name" value="Polyketide synthase dehydratase"/>
    <property type="match status" value="1"/>
</dbReference>
<dbReference type="InterPro" id="IPR036291">
    <property type="entry name" value="NAD(P)-bd_dom_sf"/>
</dbReference>
<feature type="active site" description="Proton donor; for dehydratase activity" evidence="9">
    <location>
        <position position="1088"/>
    </location>
</feature>
<dbReference type="InterPro" id="IPR016039">
    <property type="entry name" value="Thiolase-like"/>
</dbReference>
<dbReference type="SMART" id="SM00825">
    <property type="entry name" value="PKS_KS"/>
    <property type="match status" value="1"/>
</dbReference>
<keyword evidence="3" id="KW-0597">Phosphoprotein</keyword>
<dbReference type="PROSITE" id="PS50075">
    <property type="entry name" value="CARRIER"/>
    <property type="match status" value="1"/>
</dbReference>
<evidence type="ECO:0000259" key="13">
    <source>
        <dbReference type="PROSITE" id="PS52019"/>
    </source>
</evidence>
<dbReference type="Gene3D" id="3.90.180.10">
    <property type="entry name" value="Medium-chain alcohol dehydrogenases, catalytic domain"/>
    <property type="match status" value="1"/>
</dbReference>
<feature type="region of interest" description="C-terminal hotdog fold" evidence="9">
    <location>
        <begin position="1030"/>
        <end position="1171"/>
    </location>
</feature>
<dbReference type="PANTHER" id="PTHR43775:SF37">
    <property type="entry name" value="SI:DKEY-61P9.11"/>
    <property type="match status" value="1"/>
</dbReference>
<dbReference type="Gene3D" id="3.30.70.3290">
    <property type="match status" value="1"/>
</dbReference>
<dbReference type="InterPro" id="IPR016036">
    <property type="entry name" value="Malonyl_transacylase_ACP-bd"/>
</dbReference>
<dbReference type="PROSITE" id="PS52019">
    <property type="entry name" value="PKS_MFAS_DH"/>
    <property type="match status" value="1"/>
</dbReference>
<keyword evidence="15" id="KW-1185">Reference proteome</keyword>
<dbReference type="InterPro" id="IPR042104">
    <property type="entry name" value="PKS_dehydratase_sf"/>
</dbReference>
<evidence type="ECO:0000256" key="2">
    <source>
        <dbReference type="ARBA" id="ARBA00022450"/>
    </source>
</evidence>
<evidence type="ECO:0000256" key="4">
    <source>
        <dbReference type="ARBA" id="ARBA00022679"/>
    </source>
</evidence>
<comment type="pathway">
    <text evidence="1">Antibiotic biosynthesis.</text>
</comment>
<organism evidence="14 15">
    <name type="scientific">Streptomyces poonensis</name>
    <dbReference type="NCBI Taxonomy" id="68255"/>
    <lineage>
        <taxon>Bacteria</taxon>
        <taxon>Bacillati</taxon>
        <taxon>Actinomycetota</taxon>
        <taxon>Actinomycetes</taxon>
        <taxon>Kitasatosporales</taxon>
        <taxon>Streptomycetaceae</taxon>
        <taxon>Streptomyces</taxon>
    </lineage>
</organism>
<keyword evidence="6" id="KW-0045">Antibiotic biosynthesis</keyword>
<comment type="caution">
    <text evidence="14">The sequence shown here is derived from an EMBL/GenBank/DDBJ whole genome shotgun (WGS) entry which is preliminary data.</text>
</comment>
<feature type="region of interest" description="N-terminal hotdog fold" evidence="9">
    <location>
        <begin position="895"/>
        <end position="1014"/>
    </location>
</feature>
<gene>
    <name evidence="14" type="primary">wcbR</name>
    <name evidence="14" type="ORF">GCM10010365_73240</name>
</gene>
<dbReference type="InterPro" id="IPR020841">
    <property type="entry name" value="PKS_Beta-ketoAc_synthase_dom"/>
</dbReference>
<evidence type="ECO:0000256" key="10">
    <source>
        <dbReference type="SAM" id="MobiDB-lite"/>
    </source>
</evidence>
<evidence type="ECO:0000256" key="6">
    <source>
        <dbReference type="ARBA" id="ARBA00023194"/>
    </source>
</evidence>
<dbReference type="PROSITE" id="PS52004">
    <property type="entry name" value="KS3_2"/>
    <property type="match status" value="1"/>
</dbReference>
<dbReference type="CDD" id="cd00833">
    <property type="entry name" value="PKS"/>
    <property type="match status" value="1"/>
</dbReference>
<evidence type="ECO:0000256" key="9">
    <source>
        <dbReference type="PROSITE-ProRule" id="PRU01363"/>
    </source>
</evidence>
<dbReference type="InterPro" id="IPR014043">
    <property type="entry name" value="Acyl_transferase_dom"/>
</dbReference>
<feature type="domain" description="Carrier" evidence="11">
    <location>
        <begin position="2400"/>
        <end position="2479"/>
    </location>
</feature>
<dbReference type="PROSITE" id="PS00606">
    <property type="entry name" value="KS3_1"/>
    <property type="match status" value="1"/>
</dbReference>
<dbReference type="Pfam" id="PF00107">
    <property type="entry name" value="ADH_zinc_N"/>
    <property type="match status" value="1"/>
</dbReference>
<dbReference type="InterPro" id="IPR013149">
    <property type="entry name" value="ADH-like_C"/>
</dbReference>
<feature type="domain" description="PKS/mFAS DH" evidence="13">
    <location>
        <begin position="895"/>
        <end position="1171"/>
    </location>
</feature>
<dbReference type="SUPFAM" id="SSF53901">
    <property type="entry name" value="Thiolase-like"/>
    <property type="match status" value="1"/>
</dbReference>
<dbReference type="InterPro" id="IPR014031">
    <property type="entry name" value="Ketoacyl_synth_C"/>
</dbReference>
<dbReference type="Pfam" id="PF16197">
    <property type="entry name" value="KAsynt_C_assoc"/>
    <property type="match status" value="1"/>
</dbReference>
<evidence type="ECO:0000256" key="7">
    <source>
        <dbReference type="ARBA" id="ARBA00023268"/>
    </source>
</evidence>
<dbReference type="SMART" id="SM00822">
    <property type="entry name" value="PKS_KR"/>
    <property type="match status" value="1"/>
</dbReference>
<dbReference type="InterPro" id="IPR020806">
    <property type="entry name" value="PKS_PP-bd"/>
</dbReference>
<dbReference type="InterPro" id="IPR036736">
    <property type="entry name" value="ACP-like_sf"/>
</dbReference>
<dbReference type="SMART" id="SM00827">
    <property type="entry name" value="PKS_AT"/>
    <property type="match status" value="1"/>
</dbReference>
<reference evidence="14" key="1">
    <citation type="journal article" date="2014" name="Int. J. Syst. Evol. Microbiol.">
        <title>Complete genome sequence of Corynebacterium casei LMG S-19264T (=DSM 44701T), isolated from a smear-ripened cheese.</title>
        <authorList>
            <consortium name="US DOE Joint Genome Institute (JGI-PGF)"/>
            <person name="Walter F."/>
            <person name="Albersmeier A."/>
            <person name="Kalinowski J."/>
            <person name="Ruckert C."/>
        </authorList>
    </citation>
    <scope>NUCLEOTIDE SEQUENCE</scope>
    <source>
        <strain evidence="14">JCM 4815</strain>
    </source>
</reference>
<accession>A0A918UX08</accession>
<dbReference type="EMBL" id="BMVW01000026">
    <property type="protein sequence ID" value="GGZ41800.1"/>
    <property type="molecule type" value="Genomic_DNA"/>
</dbReference>
<keyword evidence="7" id="KW-0511">Multifunctional enzyme</keyword>
<dbReference type="CDD" id="cd05195">
    <property type="entry name" value="enoyl_red"/>
    <property type="match status" value="1"/>
</dbReference>
<dbReference type="SMART" id="SM00829">
    <property type="entry name" value="PKS_ER"/>
    <property type="match status" value="1"/>
</dbReference>
<dbReference type="SMART" id="SM00823">
    <property type="entry name" value="PKS_PP"/>
    <property type="match status" value="1"/>
</dbReference>
<dbReference type="Pfam" id="PF21089">
    <property type="entry name" value="PKS_DH_N"/>
    <property type="match status" value="1"/>
</dbReference>
<dbReference type="Pfam" id="PF14765">
    <property type="entry name" value="PS-DH"/>
    <property type="match status" value="1"/>
</dbReference>
<dbReference type="InterPro" id="IPR050091">
    <property type="entry name" value="PKS_NRPS_Biosynth_Enz"/>
</dbReference>
<dbReference type="Pfam" id="PF00109">
    <property type="entry name" value="ketoacyl-synt"/>
    <property type="match status" value="1"/>
</dbReference>
<feature type="region of interest" description="Disordered" evidence="10">
    <location>
        <begin position="2485"/>
        <end position="2523"/>
    </location>
</feature>
<keyword evidence="2" id="KW-0596">Phosphopantetheine</keyword>
<dbReference type="InterPro" id="IPR057326">
    <property type="entry name" value="KR_dom"/>
</dbReference>
<name>A0A918UX08_9ACTN</name>
<dbReference type="InterPro" id="IPR016035">
    <property type="entry name" value="Acyl_Trfase/lysoPLipase"/>
</dbReference>
<feature type="active site" description="Proton acceptor; for dehydratase activity" evidence="9">
    <location>
        <position position="924"/>
    </location>
</feature>
<dbReference type="PANTHER" id="PTHR43775">
    <property type="entry name" value="FATTY ACID SYNTHASE"/>
    <property type="match status" value="1"/>
</dbReference>
<dbReference type="PROSITE" id="PS00012">
    <property type="entry name" value="PHOSPHOPANTETHEINE"/>
    <property type="match status" value="1"/>
</dbReference>
<dbReference type="InterPro" id="IPR014030">
    <property type="entry name" value="Ketoacyl_synth_N"/>
</dbReference>
<dbReference type="InterPro" id="IPR020843">
    <property type="entry name" value="ER"/>
</dbReference>
<dbReference type="InterPro" id="IPR020807">
    <property type="entry name" value="PKS_DH"/>
</dbReference>
<evidence type="ECO:0000256" key="1">
    <source>
        <dbReference type="ARBA" id="ARBA00004792"/>
    </source>
</evidence>
<evidence type="ECO:0000259" key="11">
    <source>
        <dbReference type="PROSITE" id="PS50075"/>
    </source>
</evidence>
<dbReference type="Gene3D" id="3.40.50.150">
    <property type="entry name" value="Vaccinia Virus protein VP39"/>
    <property type="match status" value="1"/>
</dbReference>
<keyword evidence="8" id="KW-0012">Acyltransferase</keyword>
<dbReference type="InterPro" id="IPR049900">
    <property type="entry name" value="PKS_mFAS_DH"/>
</dbReference>
<dbReference type="Gene3D" id="3.40.366.10">
    <property type="entry name" value="Malonyl-Coenzyme A Acyl Carrier Protein, domain 2"/>
    <property type="match status" value="1"/>
</dbReference>
<dbReference type="InterPro" id="IPR018201">
    <property type="entry name" value="Ketoacyl_synth_AS"/>
</dbReference>
<dbReference type="InterPro" id="IPR029063">
    <property type="entry name" value="SAM-dependent_MTases_sf"/>
</dbReference>
<dbReference type="InterPro" id="IPR006162">
    <property type="entry name" value="Ppantetheine_attach_site"/>
</dbReference>
<dbReference type="GO" id="GO:0004315">
    <property type="term" value="F:3-oxoacyl-[acyl-carrier-protein] synthase activity"/>
    <property type="evidence" value="ECO:0007669"/>
    <property type="project" value="InterPro"/>
</dbReference>
<dbReference type="GO" id="GO:0031177">
    <property type="term" value="F:phosphopantetheine binding"/>
    <property type="evidence" value="ECO:0007669"/>
    <property type="project" value="InterPro"/>
</dbReference>
<evidence type="ECO:0000256" key="5">
    <source>
        <dbReference type="ARBA" id="ARBA00022857"/>
    </source>
</evidence>
<evidence type="ECO:0000256" key="8">
    <source>
        <dbReference type="ARBA" id="ARBA00023315"/>
    </source>
</evidence>
<dbReference type="InterPro" id="IPR049551">
    <property type="entry name" value="PKS_DH_C"/>
</dbReference>
<evidence type="ECO:0000313" key="14">
    <source>
        <dbReference type="EMBL" id="GGZ41800.1"/>
    </source>
</evidence>
<dbReference type="InterPro" id="IPR013217">
    <property type="entry name" value="Methyltransf_12"/>
</dbReference>
<dbReference type="Gene3D" id="3.40.50.720">
    <property type="entry name" value="NAD(P)-binding Rossmann-like Domain"/>
    <property type="match status" value="3"/>
</dbReference>
<dbReference type="Pfam" id="PF00550">
    <property type="entry name" value="PP-binding"/>
    <property type="match status" value="1"/>
</dbReference>
<proteinExistence type="predicted"/>
<dbReference type="Pfam" id="PF02801">
    <property type="entry name" value="Ketoacyl-synt_C"/>
    <property type="match status" value="1"/>
</dbReference>
<dbReference type="Pfam" id="PF08659">
    <property type="entry name" value="KR"/>
    <property type="match status" value="1"/>
</dbReference>
<dbReference type="Pfam" id="PF08242">
    <property type="entry name" value="Methyltransf_12"/>
    <property type="match status" value="1"/>
</dbReference>
<keyword evidence="4" id="KW-0808">Transferase</keyword>
<dbReference type="Pfam" id="PF00698">
    <property type="entry name" value="Acyl_transf_1"/>
    <property type="match status" value="1"/>
</dbReference>
<dbReference type="Proteomes" id="UP000622166">
    <property type="component" value="Unassembled WGS sequence"/>
</dbReference>
<dbReference type="SUPFAM" id="SSF51735">
    <property type="entry name" value="NAD(P)-binding Rossmann-fold domains"/>
    <property type="match status" value="3"/>
</dbReference>
<evidence type="ECO:0000259" key="12">
    <source>
        <dbReference type="PROSITE" id="PS52004"/>
    </source>
</evidence>
<sequence>MNLEPAPVSADERAIAVVGVSCRLPGGITDMDSLWNALLEGRDLVTDMPEDRFDPHRFVDTELPRAGKSYTAAGGFLDDIERFDAAYFGISPKEAAHMDPQHRMLLELTTEALDDAGVDPSDLKGTDTAVYVGVSDASYGALQMLDPRRIGPYTMSGGASSIAANRLSHAFDLRGPSMAIDTACSSSLVALDRACRTLRDGTSRTALCGGANILLSPYHYVGFSQAAMLSRRGKCASFSADADGFVRAEGGGMVLLKRLSDALADGDRVHGVILGTASNCDGHTMGLSLPSAEAQEQLLRQVYADSGVHPDELVYFEGHGTGTAVGDPIEARAIGQALGIRRITGPLPLGSVKTNVGHLEPASGMAGLCKALLVLRHGTAPASLHADVPNPAIDFTGLGLDLVTENRPLGRPERAVVGVNSFGFGGANAHAVIAAAPSEAASDTPERPRELPIMVTGRTAGALREAASQMADRLATADEDAFYDIAYTSCLRRGKHEHRAVVLAPTAAEAADRLARVADDPAAAVHAVRHGRVAFVFAGNASQWAGMGADLLAHDAVFRAAVEAVDAELAPRLGWSVADELARPVDEGRLRATEVAQPLLFAVQVGVVAVLRERGVEPAMVLGHSVGEVAAAHAAGALTLSQAALVIHERSAMQAATAGTGRMAAVGLGRNEAEEALRSYGDRLEVAGINSGTDVTVAGDAAALAALGEDLADRGVFFHDLGLDYAFHSRTMDAQQAALTAALKDLEAGPATIPFYSTVTGTRTPGADLDGDYWWRNVREPVVFSDTVEEAMADGADIFLEIGPHPVLRGYLRRIAGTRPWTPTAVLASLHRNGEGPHDLATAHARLLAVNPATGLEQYFPVPGRVVSLPAYPWQRERHWSGTKESWTPAGPYQHPLLGARLTAPTPLWAGAVEPVLVPWLTDHRVAGSVVMPATGYVEMALAAGRRTLGDAVEMEHLEISTALVIPWATASDVHIHVSLDPDDGVVRVCSSDDRSEEPRPHARARVRRLAIPRPDPAPIGADAEADKPALRRITADDHYSRCAAAGLNYGPAFQVLTELHVDEDGVLAHYSYDPPAASYTVHPALLDGALQAGIPLLAEELDRGEAYLPALIAAVRTWGTPAPTGTIRVVERSRTNGEVCWDITVRDPDGRVTVQLDGCRMRRFSAAQRPPLTVHHTVLRAAPWQSEPLAPSPMPSPEQVAAGCAEPLARLREAWRAMRYEDGVPFFTEDYAEQVGNVLADLLPHAGPWTIQDMVQHGLDERYVKFVELLMPALCRHGAARPAPDGRYHLRRTDTEVSDVMPRAALQTPAFVHEHALAAQHLRSLPEVLRGHRDPMEMLTDDASVRTLEQFYDTSPVCRFHNRIAREMLREIVRAWPADRPLRILEVGAGTGGTTAALLPLLPADRTTYCFTDASAFFFPRAQSRFAAHDFVDYRTFDLDVAPGEQGFTPHSFDLVVAGNALHTAKDLRTALRHVASLLTGNGALLAVESHDVAILTPLFGTLDSFYGQTDTDLRPHSLLLARHKWPELLRTCGFPDVFQSGDDRAPARDHFSVLLARAGATSAEAPDTSPPTISEDREGTVFLTVPETPQAEPLAAALTQALTDSGAQATAPSLAVRAPEDWKRLLGPAAQAAGKSTLAVTLLLGTADEATPTEVLARATRRAETLRTLAAACDELPEHVRIELWLVTQPCGTAETAESTDPADAVLWGLGRCLVNELPHLNCRRLSLHPSDDTAADGRRLGRELLSPTDEDEIILTRQGRFVPRTVPRPTAEPATEALSYQLRVRKPGLSYQLEWQEKECPRPGPGEVLIEVRAAALNYRDIMQSVGLLPSEAIEDTPTQDGCGLECAGVVVACGPGATRFKPGDRVVGLAPASLASHTVTRELGLLPLTGTMTYTEAATMPVALTTVHYALSTLARLQPGETVLVHGAAGGVGLAALRYAFERGAHIIATAGSALKRDFLRALGMRHVLDSRSLDFAAHVAALTQGRGVDVVLNSLAGEAIPRSLELLRSGGRFLELGKRDIYENKPLLLNPFKNNIAFFGIDLTKVLNEQAQIDSLLREMDEAAEVNAWRPLPHAVFPAARVTEAFTHLQHSRHIGKVVVSFDSLDEPPQVVRRPRPPRLDADGTYLITGGTGGFSAASAQWLAGLGARHVALVSRRGTLAPEADTVLAGLRERGVTATAYAADAGDLDAMREVIADIDAGGHPLRGVVHGAMHLDDAELLALDAARMAAVMAPKISGAVVLDTLTRDRACDLFLLYSSGSGYVGTVTQAPYAAANLYLEALVRSRRHSGSPGLALAWGAISDAGYVARNDLASSMSALGLRTMRPDEAFTQAESLLDSDCETALVARADWARLSRLLTLVNTPRLSSLVPAGGAGGGQSKEELLRELAQMSPEEALTYLQSHLVGMLAEVLHMDAEQIDPHQRVDTYGLDSLMATQLLVTLQTRYEIEIPPMELLRSADGTLADIAKLVHLRLGLAGSVTATPVLPPPRETGTSPSADEVPVPRQSDADEEAPAATH</sequence>
<dbReference type="Pfam" id="PF08240">
    <property type="entry name" value="ADH_N"/>
    <property type="match status" value="1"/>
</dbReference>
<dbReference type="SUPFAM" id="SSF47336">
    <property type="entry name" value="ACP-like"/>
    <property type="match status" value="1"/>
</dbReference>
<dbReference type="SMART" id="SM00826">
    <property type="entry name" value="PKS_DH"/>
    <property type="match status" value="1"/>
</dbReference>
<reference evidence="14" key="2">
    <citation type="submission" date="2020-09" db="EMBL/GenBank/DDBJ databases">
        <authorList>
            <person name="Sun Q."/>
            <person name="Ohkuma M."/>
        </authorList>
    </citation>
    <scope>NUCLEOTIDE SEQUENCE</scope>
    <source>
        <strain evidence="14">JCM 4815</strain>
    </source>
</reference>
<feature type="domain" description="Ketosynthase family 3 (KS3)" evidence="12">
    <location>
        <begin position="12"/>
        <end position="435"/>
    </location>
</feature>
<dbReference type="InterPro" id="IPR001227">
    <property type="entry name" value="Ac_transferase_dom_sf"/>
</dbReference>
<dbReference type="GO" id="GO:0017000">
    <property type="term" value="P:antibiotic biosynthetic process"/>
    <property type="evidence" value="ECO:0007669"/>
    <property type="project" value="UniProtKB-KW"/>
</dbReference>
<dbReference type="GO" id="GO:0016491">
    <property type="term" value="F:oxidoreductase activity"/>
    <property type="evidence" value="ECO:0007669"/>
    <property type="project" value="InterPro"/>
</dbReference>
<protein>
    <submittedName>
        <fullName evidence="14">Polyketide synthase</fullName>
    </submittedName>
</protein>
<dbReference type="InterPro" id="IPR032821">
    <property type="entry name" value="PKS_assoc"/>
</dbReference>
<dbReference type="GO" id="GO:0006633">
    <property type="term" value="P:fatty acid biosynthetic process"/>
    <property type="evidence" value="ECO:0007669"/>
    <property type="project" value="InterPro"/>
</dbReference>
<dbReference type="SUPFAM" id="SSF52151">
    <property type="entry name" value="FabD/lysophospholipase-like"/>
    <property type="match status" value="1"/>
</dbReference>